<reference evidence="4" key="1">
    <citation type="journal article" date="2019" name="Int. J. Syst. Evol. Microbiol.">
        <title>The Global Catalogue of Microorganisms (GCM) 10K type strain sequencing project: providing services to taxonomists for standard genome sequencing and annotation.</title>
        <authorList>
            <consortium name="The Broad Institute Genomics Platform"/>
            <consortium name="The Broad Institute Genome Sequencing Center for Infectious Disease"/>
            <person name="Wu L."/>
            <person name="Ma J."/>
        </authorList>
    </citation>
    <scope>NUCLEOTIDE SEQUENCE [LARGE SCALE GENOMIC DNA]</scope>
    <source>
        <strain evidence="4">CGMCC 4.1415</strain>
    </source>
</reference>
<feature type="domain" description="FecR protein" evidence="1">
    <location>
        <begin position="121"/>
        <end position="215"/>
    </location>
</feature>
<protein>
    <submittedName>
        <fullName evidence="3">FecR domain-containing protein</fullName>
    </submittedName>
</protein>
<keyword evidence="4" id="KW-1185">Reference proteome</keyword>
<gene>
    <name evidence="3" type="ORF">ACFPLB_15450</name>
</gene>
<dbReference type="InterPro" id="IPR032623">
    <property type="entry name" value="FecR_N"/>
</dbReference>
<dbReference type="Gene3D" id="2.60.120.1440">
    <property type="match status" value="1"/>
</dbReference>
<evidence type="ECO:0000313" key="3">
    <source>
        <dbReference type="EMBL" id="MFC5387354.1"/>
    </source>
</evidence>
<dbReference type="InterPro" id="IPR006860">
    <property type="entry name" value="FecR"/>
</dbReference>
<dbReference type="PANTHER" id="PTHR30273">
    <property type="entry name" value="PERIPLASMIC SIGNAL SENSOR AND SIGMA FACTOR ACTIVATOR FECR-RELATED"/>
    <property type="match status" value="1"/>
</dbReference>
<feature type="domain" description="FecR N-terminal" evidence="2">
    <location>
        <begin position="20"/>
        <end position="61"/>
    </location>
</feature>
<evidence type="ECO:0000259" key="2">
    <source>
        <dbReference type="Pfam" id="PF16220"/>
    </source>
</evidence>
<proteinExistence type="predicted"/>
<name>A0ABW0H084_9HYPH</name>
<dbReference type="EMBL" id="JBHSLL010000056">
    <property type="protein sequence ID" value="MFC5387354.1"/>
    <property type="molecule type" value="Genomic_DNA"/>
</dbReference>
<dbReference type="InterPro" id="IPR012373">
    <property type="entry name" value="Ferrdict_sens_TM"/>
</dbReference>
<evidence type="ECO:0000313" key="4">
    <source>
        <dbReference type="Proteomes" id="UP001596016"/>
    </source>
</evidence>
<organism evidence="3 4">
    <name type="scientific">Aquamicrobium segne</name>
    <dbReference type="NCBI Taxonomy" id="469547"/>
    <lineage>
        <taxon>Bacteria</taxon>
        <taxon>Pseudomonadati</taxon>
        <taxon>Pseudomonadota</taxon>
        <taxon>Alphaproteobacteria</taxon>
        <taxon>Hyphomicrobiales</taxon>
        <taxon>Phyllobacteriaceae</taxon>
        <taxon>Aquamicrobium</taxon>
    </lineage>
</organism>
<dbReference type="PANTHER" id="PTHR30273:SF2">
    <property type="entry name" value="PROTEIN FECR"/>
    <property type="match status" value="1"/>
</dbReference>
<dbReference type="RefSeq" id="WP_378231250.1">
    <property type="nucleotide sequence ID" value="NZ_JBHSLL010000056.1"/>
</dbReference>
<sequence>MPHRTLDDNPAGLPNQKLLEEAADWAIAFQYEAPDPRREAQFREWRGLSAAHEQAWERARQVFATFGQVPTPLTREVLERLNHASARRRTLRLLAGGAVLFPVGLSLASHQPWREWFPDERTAVGERRTIALPDRSELTLNTASAVNISFTSAQRRLQLVAGEILIATQPDLPGLKRPLLVETPYGTVRALGTRFSLRLLEDGSSRVSVFRHAVEITPQHGAPRILEEGQQVHFTATEVMQPMPVNENSGLWQQGMLLAQDMRLGDVVAELARYRRGFLNCDPAIAGQRVSGSISLSDTDRALDLLEQTLPVHIVRGTSYWVSVQPRG</sequence>
<evidence type="ECO:0000259" key="1">
    <source>
        <dbReference type="Pfam" id="PF04773"/>
    </source>
</evidence>
<comment type="caution">
    <text evidence="3">The sequence shown here is derived from an EMBL/GenBank/DDBJ whole genome shotgun (WGS) entry which is preliminary data.</text>
</comment>
<dbReference type="Pfam" id="PF04773">
    <property type="entry name" value="FecR"/>
    <property type="match status" value="1"/>
</dbReference>
<dbReference type="Pfam" id="PF16220">
    <property type="entry name" value="DUF4880"/>
    <property type="match status" value="1"/>
</dbReference>
<accession>A0ABW0H084</accession>
<dbReference type="Proteomes" id="UP001596016">
    <property type="component" value="Unassembled WGS sequence"/>
</dbReference>
<dbReference type="PIRSF" id="PIRSF018266">
    <property type="entry name" value="FecR"/>
    <property type="match status" value="1"/>
</dbReference>